<evidence type="ECO:0000313" key="7">
    <source>
        <dbReference type="Proteomes" id="UP000483362"/>
    </source>
</evidence>
<feature type="domain" description="Glycoside hydrolase family 3 N-terminal" evidence="5">
    <location>
        <begin position="33"/>
        <end position="367"/>
    </location>
</feature>
<gene>
    <name evidence="6" type="ORF">FYJ29_04495</name>
</gene>
<name>A0A6L5XBY8_9BACT</name>
<dbReference type="AlphaFoldDB" id="A0A6L5XBY8"/>
<keyword evidence="4" id="KW-0732">Signal</keyword>
<dbReference type="PANTHER" id="PTHR30480">
    <property type="entry name" value="BETA-HEXOSAMINIDASE-RELATED"/>
    <property type="match status" value="1"/>
</dbReference>
<comment type="caution">
    <text evidence="6">The sequence shown here is derived from an EMBL/GenBank/DDBJ whole genome shotgun (WGS) entry which is preliminary data.</text>
</comment>
<dbReference type="RefSeq" id="WP_154327573.1">
    <property type="nucleotide sequence ID" value="NZ_CP045696.1"/>
</dbReference>
<feature type="signal peptide" evidence="4">
    <location>
        <begin position="1"/>
        <end position="20"/>
    </location>
</feature>
<proteinExistence type="inferred from homology"/>
<dbReference type="InterPro" id="IPR050226">
    <property type="entry name" value="NagZ_Beta-hexosaminidase"/>
</dbReference>
<dbReference type="InterPro" id="IPR036962">
    <property type="entry name" value="Glyco_hydro_3_N_sf"/>
</dbReference>
<evidence type="ECO:0000313" key="6">
    <source>
        <dbReference type="EMBL" id="MSS17025.1"/>
    </source>
</evidence>
<comment type="similarity">
    <text evidence="1">Belongs to the glycosyl hydrolase 3 family.</text>
</comment>
<organism evidence="6 7">
    <name type="scientific">Sodaliphilus pleomorphus</name>
    <dbReference type="NCBI Taxonomy" id="2606626"/>
    <lineage>
        <taxon>Bacteria</taxon>
        <taxon>Pseudomonadati</taxon>
        <taxon>Bacteroidota</taxon>
        <taxon>Bacteroidia</taxon>
        <taxon>Bacteroidales</taxon>
        <taxon>Muribaculaceae</taxon>
        <taxon>Sodaliphilus</taxon>
    </lineage>
</organism>
<keyword evidence="7" id="KW-1185">Reference proteome</keyword>
<keyword evidence="3" id="KW-0326">Glycosidase</keyword>
<sequence length="371" mass="41423">MKRIYLLATLVLAIAVSAPAQFVMPSDSVLRRWAAQMLMVGFKGNSIDAQSDAARYVRDLHVGAIVLFDVDLTGDATLGSRNITSREQLQRLTSDLQRLADEPLLIALDQEGGKVARLKPQYGYEPIVSAQYLGQLDNADSTRYYGRLMARQLGGSGVNVDLAPVLDLYNPDCPAIGKLHRSYGDSRAVVKHARITIDELHKQHVLCTAKHFPGHGNAMSDSHWGFVDVTSTWKPQELEPYKKLIKKHKLDLVMTAHIFNRNIDPDYPATLSRKTIYGLLRRQLGYDGVVVTDDMYMEGIIKQYSIENALVLAINAGADLLCVGNNINTGFEPDRPFKLVDIIVKAVKQGRIPVGRLQESYNRLQRLKKKL</sequence>
<protein>
    <submittedName>
        <fullName evidence="6">Glycoside hydrolase family 3 protein</fullName>
    </submittedName>
</protein>
<keyword evidence="2 6" id="KW-0378">Hydrolase</keyword>
<reference evidence="6 7" key="1">
    <citation type="submission" date="2019-08" db="EMBL/GenBank/DDBJ databases">
        <title>In-depth cultivation of the pig gut microbiome towards novel bacterial diversity and tailored functional studies.</title>
        <authorList>
            <person name="Wylensek D."/>
            <person name="Hitch T.C.A."/>
            <person name="Clavel T."/>
        </authorList>
    </citation>
    <scope>NUCLEOTIDE SEQUENCE [LARGE SCALE GENOMIC DNA]</scope>
    <source>
        <strain evidence="6 7">Oil-RF-744-WCA-WT-10</strain>
    </source>
</reference>
<dbReference type="InterPro" id="IPR017853">
    <property type="entry name" value="GH"/>
</dbReference>
<evidence type="ECO:0000256" key="3">
    <source>
        <dbReference type="ARBA" id="ARBA00023295"/>
    </source>
</evidence>
<dbReference type="SUPFAM" id="SSF51445">
    <property type="entry name" value="(Trans)glycosidases"/>
    <property type="match status" value="1"/>
</dbReference>
<evidence type="ECO:0000256" key="2">
    <source>
        <dbReference type="ARBA" id="ARBA00022801"/>
    </source>
</evidence>
<dbReference type="PANTHER" id="PTHR30480:SF16">
    <property type="entry name" value="GLYCOSIDE HYDROLASE FAMILY 3 DOMAIN PROTEIN"/>
    <property type="match status" value="1"/>
</dbReference>
<dbReference type="GO" id="GO:0004553">
    <property type="term" value="F:hydrolase activity, hydrolyzing O-glycosyl compounds"/>
    <property type="evidence" value="ECO:0007669"/>
    <property type="project" value="InterPro"/>
</dbReference>
<dbReference type="Pfam" id="PF00933">
    <property type="entry name" value="Glyco_hydro_3"/>
    <property type="match status" value="1"/>
</dbReference>
<evidence type="ECO:0000256" key="4">
    <source>
        <dbReference type="SAM" id="SignalP"/>
    </source>
</evidence>
<dbReference type="InterPro" id="IPR001764">
    <property type="entry name" value="Glyco_hydro_3_N"/>
</dbReference>
<dbReference type="EMBL" id="VULT01000005">
    <property type="protein sequence ID" value="MSS17025.1"/>
    <property type="molecule type" value="Genomic_DNA"/>
</dbReference>
<accession>A0A6L5XBY8</accession>
<dbReference type="Proteomes" id="UP000483362">
    <property type="component" value="Unassembled WGS sequence"/>
</dbReference>
<evidence type="ECO:0000256" key="1">
    <source>
        <dbReference type="ARBA" id="ARBA00005336"/>
    </source>
</evidence>
<dbReference type="Gene3D" id="3.20.20.300">
    <property type="entry name" value="Glycoside hydrolase, family 3, N-terminal domain"/>
    <property type="match status" value="1"/>
</dbReference>
<dbReference type="GO" id="GO:0009254">
    <property type="term" value="P:peptidoglycan turnover"/>
    <property type="evidence" value="ECO:0007669"/>
    <property type="project" value="TreeGrafter"/>
</dbReference>
<evidence type="ECO:0000259" key="5">
    <source>
        <dbReference type="Pfam" id="PF00933"/>
    </source>
</evidence>
<dbReference type="GO" id="GO:0005975">
    <property type="term" value="P:carbohydrate metabolic process"/>
    <property type="evidence" value="ECO:0007669"/>
    <property type="project" value="InterPro"/>
</dbReference>
<feature type="chain" id="PRO_5027026946" evidence="4">
    <location>
        <begin position="21"/>
        <end position="371"/>
    </location>
</feature>